<dbReference type="SUPFAM" id="SSF53850">
    <property type="entry name" value="Periplasmic binding protein-like II"/>
    <property type="match status" value="1"/>
</dbReference>
<dbReference type="CDD" id="cd07012">
    <property type="entry name" value="PBP2_Bug_TTT"/>
    <property type="match status" value="1"/>
</dbReference>
<dbReference type="Proteomes" id="UP001524642">
    <property type="component" value="Unassembled WGS sequence"/>
</dbReference>
<dbReference type="Pfam" id="PF03401">
    <property type="entry name" value="TctC"/>
    <property type="match status" value="1"/>
</dbReference>
<dbReference type="PANTHER" id="PTHR42928:SF5">
    <property type="entry name" value="BLR1237 PROTEIN"/>
    <property type="match status" value="1"/>
</dbReference>
<dbReference type="PANTHER" id="PTHR42928">
    <property type="entry name" value="TRICARBOXYLATE-BINDING PROTEIN"/>
    <property type="match status" value="1"/>
</dbReference>
<reference evidence="3 4" key="1">
    <citation type="submission" date="2022-06" db="EMBL/GenBank/DDBJ databases">
        <title>Roseomonas CN29.</title>
        <authorList>
            <person name="Cheng Y."/>
            <person name="He X."/>
        </authorList>
    </citation>
    <scope>NUCLEOTIDE SEQUENCE [LARGE SCALE GENOMIC DNA]</scope>
    <source>
        <strain evidence="3 4">CN29</strain>
    </source>
</reference>
<accession>A0ABT1XC56</accession>
<dbReference type="Gene3D" id="3.40.190.150">
    <property type="entry name" value="Bordetella uptake gene, domain 1"/>
    <property type="match status" value="1"/>
</dbReference>
<proteinExistence type="inferred from homology"/>
<gene>
    <name evidence="3" type="ORF">NRP21_27060</name>
</gene>
<dbReference type="EMBL" id="JANJOU010000040">
    <property type="protein sequence ID" value="MCR0985717.1"/>
    <property type="molecule type" value="Genomic_DNA"/>
</dbReference>
<keyword evidence="2" id="KW-0732">Signal</keyword>
<feature type="signal peptide" evidence="2">
    <location>
        <begin position="1"/>
        <end position="20"/>
    </location>
</feature>
<organism evidence="3 4">
    <name type="scientific">Roseomonas populi</name>
    <dbReference type="NCBI Taxonomy" id="3121582"/>
    <lineage>
        <taxon>Bacteria</taxon>
        <taxon>Pseudomonadati</taxon>
        <taxon>Pseudomonadota</taxon>
        <taxon>Alphaproteobacteria</taxon>
        <taxon>Acetobacterales</taxon>
        <taxon>Roseomonadaceae</taxon>
        <taxon>Roseomonas</taxon>
    </lineage>
</organism>
<comment type="similarity">
    <text evidence="1">Belongs to the UPF0065 (bug) family.</text>
</comment>
<evidence type="ECO:0000313" key="3">
    <source>
        <dbReference type="EMBL" id="MCR0985717.1"/>
    </source>
</evidence>
<protein>
    <submittedName>
        <fullName evidence="3">Tripartite tricarboxylate transporter substrate binding protein</fullName>
    </submittedName>
</protein>
<dbReference type="InterPro" id="IPR042100">
    <property type="entry name" value="Bug_dom1"/>
</dbReference>
<dbReference type="Gene3D" id="3.40.190.10">
    <property type="entry name" value="Periplasmic binding protein-like II"/>
    <property type="match status" value="1"/>
</dbReference>
<name>A0ABT1XC56_9PROT</name>
<evidence type="ECO:0000256" key="1">
    <source>
        <dbReference type="ARBA" id="ARBA00006987"/>
    </source>
</evidence>
<dbReference type="RefSeq" id="WP_257719364.1">
    <property type="nucleotide sequence ID" value="NZ_JANJOU010000040.1"/>
</dbReference>
<sequence length="321" mass="33639">MNRRSLLTAGAVLAATPALAQAEYPSRPIRLLVGFPPGGGVDLTARPLLPHLQPRLGQPVVVENRPGANGNLAVEAACKAPADGYTLLVGNTGPMAANHALYRSLPFDTQRDLTPVAQLISTPLVLVVSPALGVNSLQELLARARARPGELNMGTGGNGGSPHLCLEAIKQREGLDIVHVPYRGSAPALQDLVGGRIQLMIDTYNLFRGAHEAGQVKVLAISSLQRHPSLPDVPTMDEAGLHGFESVGWVGLFAPVATPPSVLDKLETAVGGAMTGTDLPQTYLAQGGLPSFAGRKAFGDLVARDRQRLGELIRKVGVSLD</sequence>
<evidence type="ECO:0000313" key="4">
    <source>
        <dbReference type="Proteomes" id="UP001524642"/>
    </source>
</evidence>
<dbReference type="InterPro" id="IPR005064">
    <property type="entry name" value="BUG"/>
</dbReference>
<keyword evidence="4" id="KW-1185">Reference proteome</keyword>
<feature type="chain" id="PRO_5046860995" evidence="2">
    <location>
        <begin position="21"/>
        <end position="321"/>
    </location>
</feature>
<dbReference type="PIRSF" id="PIRSF017082">
    <property type="entry name" value="YflP"/>
    <property type="match status" value="1"/>
</dbReference>
<evidence type="ECO:0000256" key="2">
    <source>
        <dbReference type="SAM" id="SignalP"/>
    </source>
</evidence>
<comment type="caution">
    <text evidence="3">The sequence shown here is derived from an EMBL/GenBank/DDBJ whole genome shotgun (WGS) entry which is preliminary data.</text>
</comment>